<name>A0ACB8SQP5_9AGAM</name>
<feature type="non-terminal residue" evidence="1">
    <location>
        <position position="63"/>
    </location>
</feature>
<gene>
    <name evidence="1" type="ORF">BV25DRAFT_1829752</name>
</gene>
<reference evidence="1" key="1">
    <citation type="submission" date="2021-03" db="EMBL/GenBank/DDBJ databases">
        <authorList>
            <consortium name="DOE Joint Genome Institute"/>
            <person name="Ahrendt S."/>
            <person name="Looney B.P."/>
            <person name="Miyauchi S."/>
            <person name="Morin E."/>
            <person name="Drula E."/>
            <person name="Courty P.E."/>
            <person name="Chicoki N."/>
            <person name="Fauchery L."/>
            <person name="Kohler A."/>
            <person name="Kuo A."/>
            <person name="Labutti K."/>
            <person name="Pangilinan J."/>
            <person name="Lipzen A."/>
            <person name="Riley R."/>
            <person name="Andreopoulos W."/>
            <person name="He G."/>
            <person name="Johnson J."/>
            <person name="Barry K.W."/>
            <person name="Grigoriev I.V."/>
            <person name="Nagy L."/>
            <person name="Hibbett D."/>
            <person name="Henrissat B."/>
            <person name="Matheny P.B."/>
            <person name="Labbe J."/>
            <person name="Martin F."/>
        </authorList>
    </citation>
    <scope>NUCLEOTIDE SEQUENCE</scope>
    <source>
        <strain evidence="1">HHB10654</strain>
    </source>
</reference>
<accession>A0ACB8SQP5</accession>
<comment type="caution">
    <text evidence="1">The sequence shown here is derived from an EMBL/GenBank/DDBJ whole genome shotgun (WGS) entry which is preliminary data.</text>
</comment>
<dbReference type="Proteomes" id="UP000814140">
    <property type="component" value="Unassembled WGS sequence"/>
</dbReference>
<keyword evidence="2" id="KW-1185">Reference proteome</keyword>
<evidence type="ECO:0000313" key="2">
    <source>
        <dbReference type="Proteomes" id="UP000814140"/>
    </source>
</evidence>
<evidence type="ECO:0000313" key="1">
    <source>
        <dbReference type="EMBL" id="KAI0058760.1"/>
    </source>
</evidence>
<sequence>MCTKTVLDHPKCRNSDDTSVLVLTQLQIYVLVVVRSIVWLWVTSNMGRSPSATKTEKMCRMAN</sequence>
<proteinExistence type="predicted"/>
<dbReference type="EMBL" id="MU277232">
    <property type="protein sequence ID" value="KAI0058760.1"/>
    <property type="molecule type" value="Genomic_DNA"/>
</dbReference>
<protein>
    <submittedName>
        <fullName evidence="1">Uncharacterized protein</fullName>
    </submittedName>
</protein>
<organism evidence="1 2">
    <name type="scientific">Artomyces pyxidatus</name>
    <dbReference type="NCBI Taxonomy" id="48021"/>
    <lineage>
        <taxon>Eukaryota</taxon>
        <taxon>Fungi</taxon>
        <taxon>Dikarya</taxon>
        <taxon>Basidiomycota</taxon>
        <taxon>Agaricomycotina</taxon>
        <taxon>Agaricomycetes</taxon>
        <taxon>Russulales</taxon>
        <taxon>Auriscalpiaceae</taxon>
        <taxon>Artomyces</taxon>
    </lineage>
</organism>
<reference evidence="1" key="2">
    <citation type="journal article" date="2022" name="New Phytol.">
        <title>Evolutionary transition to the ectomycorrhizal habit in the genomes of a hyperdiverse lineage of mushroom-forming fungi.</title>
        <authorList>
            <person name="Looney B."/>
            <person name="Miyauchi S."/>
            <person name="Morin E."/>
            <person name="Drula E."/>
            <person name="Courty P.E."/>
            <person name="Kohler A."/>
            <person name="Kuo A."/>
            <person name="LaButti K."/>
            <person name="Pangilinan J."/>
            <person name="Lipzen A."/>
            <person name="Riley R."/>
            <person name="Andreopoulos W."/>
            <person name="He G."/>
            <person name="Johnson J."/>
            <person name="Nolan M."/>
            <person name="Tritt A."/>
            <person name="Barry K.W."/>
            <person name="Grigoriev I.V."/>
            <person name="Nagy L.G."/>
            <person name="Hibbett D."/>
            <person name="Henrissat B."/>
            <person name="Matheny P.B."/>
            <person name="Labbe J."/>
            <person name="Martin F.M."/>
        </authorList>
    </citation>
    <scope>NUCLEOTIDE SEQUENCE</scope>
    <source>
        <strain evidence="1">HHB10654</strain>
    </source>
</reference>